<gene>
    <name evidence="11" type="ORF">SAMN04487995_1189</name>
</gene>
<keyword evidence="2 7" id="KW-0378">Hydrolase</keyword>
<dbReference type="PANTHER" id="PTHR47959:SF13">
    <property type="entry name" value="ATP-DEPENDENT RNA HELICASE RHLE"/>
    <property type="match status" value="1"/>
</dbReference>
<dbReference type="EMBL" id="FNXY01000002">
    <property type="protein sequence ID" value="SEI53268.1"/>
    <property type="molecule type" value="Genomic_DNA"/>
</dbReference>
<dbReference type="Pfam" id="PF00271">
    <property type="entry name" value="Helicase_C"/>
    <property type="match status" value="1"/>
</dbReference>
<evidence type="ECO:0000313" key="11">
    <source>
        <dbReference type="EMBL" id="SEI53268.1"/>
    </source>
</evidence>
<evidence type="ECO:0000259" key="8">
    <source>
        <dbReference type="PROSITE" id="PS51192"/>
    </source>
</evidence>
<dbReference type="GO" id="GO:0005524">
    <property type="term" value="F:ATP binding"/>
    <property type="evidence" value="ECO:0007669"/>
    <property type="project" value="UniProtKB-KW"/>
</dbReference>
<dbReference type="Pfam" id="PF00270">
    <property type="entry name" value="DEAD"/>
    <property type="match status" value="1"/>
</dbReference>
<dbReference type="InterPro" id="IPR014001">
    <property type="entry name" value="Helicase_ATP-bd"/>
</dbReference>
<dbReference type="Gene3D" id="3.40.50.300">
    <property type="entry name" value="P-loop containing nucleotide triphosphate hydrolases"/>
    <property type="match status" value="2"/>
</dbReference>
<evidence type="ECO:0000256" key="5">
    <source>
        <dbReference type="ARBA" id="ARBA00038437"/>
    </source>
</evidence>
<dbReference type="InterPro" id="IPR044742">
    <property type="entry name" value="DEAD/DEAH_RhlB"/>
</dbReference>
<feature type="domain" description="Helicase C-terminal" evidence="9">
    <location>
        <begin position="233"/>
        <end position="378"/>
    </location>
</feature>
<reference evidence="11 12" key="1">
    <citation type="submission" date="2016-10" db="EMBL/GenBank/DDBJ databases">
        <authorList>
            <person name="de Groot N.N."/>
        </authorList>
    </citation>
    <scope>NUCLEOTIDE SEQUENCE [LARGE SCALE GENOMIC DNA]</scope>
    <source>
        <strain evidence="11 12">DSM 19938</strain>
    </source>
</reference>
<dbReference type="SMART" id="SM00487">
    <property type="entry name" value="DEXDc"/>
    <property type="match status" value="1"/>
</dbReference>
<evidence type="ECO:0000256" key="3">
    <source>
        <dbReference type="ARBA" id="ARBA00022806"/>
    </source>
</evidence>
<organism evidence="11 12">
    <name type="scientific">Dyadobacter koreensis</name>
    <dbReference type="NCBI Taxonomy" id="408657"/>
    <lineage>
        <taxon>Bacteria</taxon>
        <taxon>Pseudomonadati</taxon>
        <taxon>Bacteroidota</taxon>
        <taxon>Cytophagia</taxon>
        <taxon>Cytophagales</taxon>
        <taxon>Spirosomataceae</taxon>
        <taxon>Dyadobacter</taxon>
    </lineage>
</organism>
<evidence type="ECO:0000313" key="12">
    <source>
        <dbReference type="Proteomes" id="UP000199532"/>
    </source>
</evidence>
<accession>A0A1H6RBP0</accession>
<dbReference type="GO" id="GO:0003724">
    <property type="term" value="F:RNA helicase activity"/>
    <property type="evidence" value="ECO:0007669"/>
    <property type="project" value="InterPro"/>
</dbReference>
<dbReference type="InterPro" id="IPR011545">
    <property type="entry name" value="DEAD/DEAH_box_helicase_dom"/>
</dbReference>
<dbReference type="InterPro" id="IPR000629">
    <property type="entry name" value="RNA-helicase_DEAD-box_CS"/>
</dbReference>
<dbReference type="GO" id="GO:0005829">
    <property type="term" value="C:cytosol"/>
    <property type="evidence" value="ECO:0007669"/>
    <property type="project" value="TreeGrafter"/>
</dbReference>
<evidence type="ECO:0000256" key="2">
    <source>
        <dbReference type="ARBA" id="ARBA00022801"/>
    </source>
</evidence>
<dbReference type="PROSITE" id="PS00039">
    <property type="entry name" value="DEAD_ATP_HELICASE"/>
    <property type="match status" value="1"/>
</dbReference>
<dbReference type="CDD" id="cd18787">
    <property type="entry name" value="SF2_C_DEAD"/>
    <property type="match status" value="1"/>
</dbReference>
<evidence type="ECO:0000256" key="1">
    <source>
        <dbReference type="ARBA" id="ARBA00022741"/>
    </source>
</evidence>
<comment type="similarity">
    <text evidence="5 7">Belongs to the DEAD box helicase family.</text>
</comment>
<dbReference type="InterPro" id="IPR014014">
    <property type="entry name" value="RNA_helicase_DEAD_Q_motif"/>
</dbReference>
<evidence type="ECO:0000259" key="10">
    <source>
        <dbReference type="PROSITE" id="PS51195"/>
    </source>
</evidence>
<dbReference type="PROSITE" id="PS51194">
    <property type="entry name" value="HELICASE_CTER"/>
    <property type="match status" value="1"/>
</dbReference>
<dbReference type="InterPro" id="IPR027417">
    <property type="entry name" value="P-loop_NTPase"/>
</dbReference>
<dbReference type="RefSeq" id="WP_090333297.1">
    <property type="nucleotide sequence ID" value="NZ_FNXY01000002.1"/>
</dbReference>
<dbReference type="PROSITE" id="PS51195">
    <property type="entry name" value="Q_MOTIF"/>
    <property type="match status" value="1"/>
</dbReference>
<dbReference type="SMART" id="SM00490">
    <property type="entry name" value="HELICc"/>
    <property type="match status" value="1"/>
</dbReference>
<dbReference type="PROSITE" id="PS51192">
    <property type="entry name" value="HELICASE_ATP_BIND_1"/>
    <property type="match status" value="1"/>
</dbReference>
<dbReference type="Proteomes" id="UP000199532">
    <property type="component" value="Unassembled WGS sequence"/>
</dbReference>
<feature type="short sequence motif" description="Q motif" evidence="6">
    <location>
        <begin position="1"/>
        <end position="29"/>
    </location>
</feature>
<proteinExistence type="inferred from homology"/>
<evidence type="ECO:0000256" key="6">
    <source>
        <dbReference type="PROSITE-ProRule" id="PRU00552"/>
    </source>
</evidence>
<dbReference type="PANTHER" id="PTHR47959">
    <property type="entry name" value="ATP-DEPENDENT RNA HELICASE RHLE-RELATED"/>
    <property type="match status" value="1"/>
</dbReference>
<dbReference type="CDD" id="cd00268">
    <property type="entry name" value="DEADc"/>
    <property type="match status" value="1"/>
</dbReference>
<dbReference type="InterPro" id="IPR050079">
    <property type="entry name" value="DEAD_box_RNA_helicase"/>
</dbReference>
<sequence length="380" mass="42293">MSFQKLGLSEPLLKTIAEQNYTQPYPIQQEAIPAILEGKDILGIAKTGSGKTASFVLPILEMFQTKSAPKNRFITALVLVPTRELAVQIGVVFQTFGEKLPRKVKTLAVYGGVSINPQMIALQGVEILIATPGRLIDLLSHKALNISETEILVLDEADKMLNLGFADEMKDIFFLLPKKRQSILFSATLGDEVDKINKSILKNPLTIEIPEEEQNLDLISQSGFFVDPERKGPLLRYLIKEGEMKQVLVFVSSTRTADNLVVKLVKNGIQAAAMHSKKSQGARTEVLNKFKSGKLTVMVATDLVSRGIDIQFLPHVINFELPRSPKDYIHRIGRTGRAESTGEAISLITPEEAHHWKIIQKKMGKRVEMTETFDLDLMGY</sequence>
<dbReference type="AlphaFoldDB" id="A0A1H6RBP0"/>
<feature type="domain" description="DEAD-box RNA helicase Q" evidence="10">
    <location>
        <begin position="1"/>
        <end position="29"/>
    </location>
</feature>
<dbReference type="SUPFAM" id="SSF52540">
    <property type="entry name" value="P-loop containing nucleoside triphosphate hydrolases"/>
    <property type="match status" value="1"/>
</dbReference>
<dbReference type="InterPro" id="IPR001650">
    <property type="entry name" value="Helicase_C-like"/>
</dbReference>
<dbReference type="GO" id="GO:0016787">
    <property type="term" value="F:hydrolase activity"/>
    <property type="evidence" value="ECO:0007669"/>
    <property type="project" value="UniProtKB-KW"/>
</dbReference>
<dbReference type="OrthoDB" id="974172at2"/>
<evidence type="ECO:0000259" key="9">
    <source>
        <dbReference type="PROSITE" id="PS51194"/>
    </source>
</evidence>
<feature type="domain" description="Helicase ATP-binding" evidence="8">
    <location>
        <begin position="32"/>
        <end position="207"/>
    </location>
</feature>
<keyword evidence="1 7" id="KW-0547">Nucleotide-binding</keyword>
<name>A0A1H6RBP0_9BACT</name>
<evidence type="ECO:0000256" key="7">
    <source>
        <dbReference type="RuleBase" id="RU000492"/>
    </source>
</evidence>
<dbReference type="GO" id="GO:0003676">
    <property type="term" value="F:nucleic acid binding"/>
    <property type="evidence" value="ECO:0007669"/>
    <property type="project" value="InterPro"/>
</dbReference>
<dbReference type="STRING" id="408657.SAMN04487995_1189"/>
<keyword evidence="4 7" id="KW-0067">ATP-binding</keyword>
<keyword evidence="12" id="KW-1185">Reference proteome</keyword>
<keyword evidence="3 7" id="KW-0347">Helicase</keyword>
<evidence type="ECO:0000256" key="4">
    <source>
        <dbReference type="ARBA" id="ARBA00022840"/>
    </source>
</evidence>
<protein>
    <submittedName>
        <fullName evidence="11">ATP-dependent RNA helicase RhlE</fullName>
    </submittedName>
</protein>